<dbReference type="CDD" id="cd16780">
    <property type="entry name" value="mRING-HC-C3HC3D_LNX2"/>
    <property type="match status" value="1"/>
</dbReference>
<keyword evidence="2 4" id="KW-0863">Zinc-finger</keyword>
<evidence type="ECO:0000256" key="3">
    <source>
        <dbReference type="ARBA" id="ARBA00022833"/>
    </source>
</evidence>
<dbReference type="CDD" id="cd06679">
    <property type="entry name" value="PDZ3_LNX1_2-like"/>
    <property type="match status" value="1"/>
</dbReference>
<dbReference type="RefSeq" id="XP_007891909.1">
    <property type="nucleotide sequence ID" value="XM_007893718.2"/>
</dbReference>
<dbReference type="STRING" id="7868.ENSCMIP00000038670"/>
<evidence type="ECO:0000256" key="1">
    <source>
        <dbReference type="ARBA" id="ARBA00022723"/>
    </source>
</evidence>
<keyword evidence="1" id="KW-0479">Metal-binding</keyword>
<reference evidence="7" key="5">
    <citation type="submission" date="2025-09" db="UniProtKB">
        <authorList>
            <consortium name="Ensembl"/>
        </authorList>
    </citation>
    <scope>IDENTIFICATION</scope>
</reference>
<feature type="domain" description="PDZ" evidence="6">
    <location>
        <begin position="578"/>
        <end position="664"/>
    </location>
</feature>
<keyword evidence="3" id="KW-0862">Zinc</keyword>
<dbReference type="InterPro" id="IPR036034">
    <property type="entry name" value="PDZ_sf"/>
</dbReference>
<dbReference type="Gene3D" id="2.30.42.10">
    <property type="match status" value="4"/>
</dbReference>
<dbReference type="SMART" id="SM00228">
    <property type="entry name" value="PDZ"/>
    <property type="match status" value="4"/>
</dbReference>
<feature type="domain" description="PDZ" evidence="6">
    <location>
        <begin position="447"/>
        <end position="532"/>
    </location>
</feature>
<dbReference type="InParanoid" id="A0A4W3K3U5"/>
<dbReference type="PANTHER" id="PTHR19964">
    <property type="entry name" value="MULTIPLE PDZ DOMAIN PROTEIN"/>
    <property type="match status" value="1"/>
</dbReference>
<dbReference type="SMART" id="SM00184">
    <property type="entry name" value="RING"/>
    <property type="match status" value="1"/>
</dbReference>
<dbReference type="PROSITE" id="PS50106">
    <property type="entry name" value="PDZ"/>
    <property type="match status" value="4"/>
</dbReference>
<reference evidence="8" key="2">
    <citation type="journal article" date="2007" name="PLoS Biol.">
        <title>Survey sequencing and comparative analysis of the elephant shark (Callorhinchus milii) genome.</title>
        <authorList>
            <person name="Venkatesh B."/>
            <person name="Kirkness E.F."/>
            <person name="Loh Y.H."/>
            <person name="Halpern A.L."/>
            <person name="Lee A.P."/>
            <person name="Johnson J."/>
            <person name="Dandona N."/>
            <person name="Viswanathan L.D."/>
            <person name="Tay A."/>
            <person name="Venter J.C."/>
            <person name="Strausberg R.L."/>
            <person name="Brenner S."/>
        </authorList>
    </citation>
    <scope>NUCLEOTIDE SEQUENCE [LARGE SCALE GENOMIC DNA]</scope>
</reference>
<gene>
    <name evidence="7" type="primary">lnx2b</name>
</gene>
<dbReference type="OrthoDB" id="438726at2759"/>
<dbReference type="Gene3D" id="3.30.40.10">
    <property type="entry name" value="Zinc/RING finger domain, C3HC4 (zinc finger)"/>
    <property type="match status" value="1"/>
</dbReference>
<protein>
    <submittedName>
        <fullName evidence="7">Ligand of numb-protein X 2b</fullName>
    </submittedName>
</protein>
<dbReference type="GeneTree" id="ENSGT00940000164372"/>
<dbReference type="GO" id="GO:0004842">
    <property type="term" value="F:ubiquitin-protein transferase activity"/>
    <property type="evidence" value="ECO:0007669"/>
    <property type="project" value="TreeGrafter"/>
</dbReference>
<dbReference type="OMA" id="DQRSDHH"/>
<dbReference type="PANTHER" id="PTHR19964:SF41">
    <property type="entry name" value="LIGAND OF NUMB PROTEIN X 2-LIKE"/>
    <property type="match status" value="1"/>
</dbReference>
<dbReference type="InterPro" id="IPR017907">
    <property type="entry name" value="Znf_RING_CS"/>
</dbReference>
<keyword evidence="8" id="KW-1185">Reference proteome</keyword>
<dbReference type="AlphaFoldDB" id="A0A4W3K3U5"/>
<evidence type="ECO:0000259" key="5">
    <source>
        <dbReference type="PROSITE" id="PS50089"/>
    </source>
</evidence>
<feature type="domain" description="PDZ" evidence="6">
    <location>
        <begin position="316"/>
        <end position="399"/>
    </location>
</feature>
<dbReference type="Ensembl" id="ENSCMIT00000039221.1">
    <property type="protein sequence ID" value="ENSCMIP00000038670.1"/>
    <property type="gene ID" value="ENSCMIG00000016225.1"/>
</dbReference>
<dbReference type="CDD" id="cd06680">
    <property type="entry name" value="PDZ4_LNX1_2-like"/>
    <property type="match status" value="1"/>
</dbReference>
<dbReference type="SUPFAM" id="SSF50156">
    <property type="entry name" value="PDZ domain-like"/>
    <property type="match status" value="4"/>
</dbReference>
<name>A0A4W3K3U5_CALMI</name>
<feature type="domain" description="RING-type" evidence="5">
    <location>
        <begin position="44"/>
        <end position="82"/>
    </location>
</feature>
<dbReference type="PROSITE" id="PS00518">
    <property type="entry name" value="ZF_RING_1"/>
    <property type="match status" value="1"/>
</dbReference>
<proteinExistence type="predicted"/>
<feature type="domain" description="PDZ" evidence="6">
    <location>
        <begin position="210"/>
        <end position="295"/>
    </location>
</feature>
<evidence type="ECO:0000259" key="6">
    <source>
        <dbReference type="PROSITE" id="PS50106"/>
    </source>
</evidence>
<dbReference type="CDD" id="cd06677">
    <property type="entry name" value="PDZ1_LNX1_2-like"/>
    <property type="match status" value="1"/>
</dbReference>
<accession>A0A4W3K3U5</accession>
<dbReference type="InterPro" id="IPR051342">
    <property type="entry name" value="PDZ_scaffold"/>
</dbReference>
<dbReference type="InterPro" id="IPR001478">
    <property type="entry name" value="PDZ"/>
</dbReference>
<dbReference type="InterPro" id="IPR018957">
    <property type="entry name" value="Znf_C3HC4_RING-type"/>
</dbReference>
<reference evidence="8" key="3">
    <citation type="journal article" date="2014" name="Nature">
        <title>Elephant shark genome provides unique insights into gnathostome evolution.</title>
        <authorList>
            <consortium name="International Elephant Shark Genome Sequencing Consortium"/>
            <person name="Venkatesh B."/>
            <person name="Lee A.P."/>
            <person name="Ravi V."/>
            <person name="Maurya A.K."/>
            <person name="Lian M.M."/>
            <person name="Swann J.B."/>
            <person name="Ohta Y."/>
            <person name="Flajnik M.F."/>
            <person name="Sutoh Y."/>
            <person name="Kasahara M."/>
            <person name="Hoon S."/>
            <person name="Gangu V."/>
            <person name="Roy S.W."/>
            <person name="Irimia M."/>
            <person name="Korzh V."/>
            <person name="Kondrychyn I."/>
            <person name="Lim Z.W."/>
            <person name="Tay B.H."/>
            <person name="Tohari S."/>
            <person name="Kong K.W."/>
            <person name="Ho S."/>
            <person name="Lorente-Galdos B."/>
            <person name="Quilez J."/>
            <person name="Marques-Bonet T."/>
            <person name="Raney B.J."/>
            <person name="Ingham P.W."/>
            <person name="Tay A."/>
            <person name="Hillier L.W."/>
            <person name="Minx P."/>
            <person name="Boehm T."/>
            <person name="Wilson R.K."/>
            <person name="Brenner S."/>
            <person name="Warren W.C."/>
        </authorList>
    </citation>
    <scope>NUCLEOTIDE SEQUENCE [LARGE SCALE GENOMIC DNA]</scope>
</reference>
<dbReference type="FunFam" id="3.30.40.10:FF:000120">
    <property type="entry name" value="ligand of Numb protein X 2"/>
    <property type="match status" value="1"/>
</dbReference>
<dbReference type="InterPro" id="IPR001841">
    <property type="entry name" value="Znf_RING"/>
</dbReference>
<evidence type="ECO:0000313" key="7">
    <source>
        <dbReference type="Ensembl" id="ENSCMIP00000038670.1"/>
    </source>
</evidence>
<dbReference type="SUPFAM" id="SSF57850">
    <property type="entry name" value="RING/U-box"/>
    <property type="match status" value="1"/>
</dbReference>
<reference evidence="8" key="1">
    <citation type="journal article" date="2006" name="Science">
        <title>Ancient noncoding elements conserved in the human genome.</title>
        <authorList>
            <person name="Venkatesh B."/>
            <person name="Kirkness E.F."/>
            <person name="Loh Y.H."/>
            <person name="Halpern A.L."/>
            <person name="Lee A.P."/>
            <person name="Johnson J."/>
            <person name="Dandona N."/>
            <person name="Viswanathan L.D."/>
            <person name="Tay A."/>
            <person name="Venter J.C."/>
            <person name="Strausberg R.L."/>
            <person name="Brenner S."/>
        </authorList>
    </citation>
    <scope>NUCLEOTIDE SEQUENCE [LARGE SCALE GENOMIC DNA]</scope>
</reference>
<reference evidence="7" key="4">
    <citation type="submission" date="2025-08" db="UniProtKB">
        <authorList>
            <consortium name="Ensembl"/>
        </authorList>
    </citation>
    <scope>IDENTIFICATION</scope>
</reference>
<evidence type="ECO:0000313" key="8">
    <source>
        <dbReference type="Proteomes" id="UP000314986"/>
    </source>
</evidence>
<dbReference type="PROSITE" id="PS50089">
    <property type="entry name" value="ZF_RING_2"/>
    <property type="match status" value="1"/>
</dbReference>
<dbReference type="GeneID" id="103178787"/>
<organism evidence="7 8">
    <name type="scientific">Callorhinchus milii</name>
    <name type="common">Ghost shark</name>
    <dbReference type="NCBI Taxonomy" id="7868"/>
    <lineage>
        <taxon>Eukaryota</taxon>
        <taxon>Metazoa</taxon>
        <taxon>Chordata</taxon>
        <taxon>Craniata</taxon>
        <taxon>Vertebrata</taxon>
        <taxon>Chondrichthyes</taxon>
        <taxon>Holocephali</taxon>
        <taxon>Chimaeriformes</taxon>
        <taxon>Callorhinchidae</taxon>
        <taxon>Callorhinchus</taxon>
    </lineage>
</organism>
<dbReference type="GO" id="GO:0008270">
    <property type="term" value="F:zinc ion binding"/>
    <property type="evidence" value="ECO:0007669"/>
    <property type="project" value="UniProtKB-KW"/>
</dbReference>
<dbReference type="FunFam" id="2.30.42.10:FF:000081">
    <property type="entry name" value="Ligand of Numb protein X 2"/>
    <property type="match status" value="1"/>
</dbReference>
<dbReference type="Pfam" id="PF00097">
    <property type="entry name" value="zf-C3HC4"/>
    <property type="match status" value="1"/>
</dbReference>
<dbReference type="Proteomes" id="UP000314986">
    <property type="component" value="Unassembled WGS sequence"/>
</dbReference>
<evidence type="ECO:0000256" key="4">
    <source>
        <dbReference type="PROSITE-ProRule" id="PRU00175"/>
    </source>
</evidence>
<dbReference type="Pfam" id="PF00595">
    <property type="entry name" value="PDZ"/>
    <property type="match status" value="4"/>
</dbReference>
<evidence type="ECO:0000256" key="2">
    <source>
        <dbReference type="ARBA" id="ARBA00022771"/>
    </source>
</evidence>
<sequence length="668" mass="73964">MSEPNPEEAACPSSDLCSECAQLHLVLENHLYDYGEEVDDELVCHICLQPLVQPLDTPCGHTFCFKCLENFLQEQDFCPMDRKRLHLQHCRRSSHLVRNLLDKLPVICPFRSDCEAIMQRCELEAHLQNRCPGLKKHRDGIERRRLESLKRSQDLRKDSDGSSVPVDGTVAAETAVGTAEPGLVNPAFEEDLEDNAYQPRLSSLLAETTVVEIHRADPQEELGIQVVGGKDTPLCNIVIQEILRDSITARNGKLAPGDHISEVNGINVTTVPHSYAIGILRQPCSVLRLTVLQERGFASRRPSKESSGGGTKQTLHVILYKRDRSEPLGIKLIRKADETGVFILDLLAGGLASRDGKLQNNDKVLMINKQDLKNGTPEIAAQIIQCSEGNVSFVIQRDAEKAPEIMEEAGCSNSSPPRHRGKAQQYCRRRSHYQKDPSQSTLCLEKTIVVKKEPRESLGITISGGRENKYKVPIYVTSVQPVGCLFRDRRIKRGDVLLSINGVDLTQLSYSEAVSVLKVNAASASVLLRALEFPSSEESPPALGDDEPPEPSKDNEYDWAPLWIMWLGLPSYLHCCNDIILHKNNSESWGFSIVGGFEETHGNQPFFIKTIVPGTSAYFDGRLKCGDEIVAVNGVSAVGLSNSAVIPMLKEQRNRVTLTVVSWPGSLV</sequence>
<dbReference type="KEGG" id="cmk:103178787"/>
<dbReference type="InterPro" id="IPR013083">
    <property type="entry name" value="Znf_RING/FYVE/PHD"/>
</dbReference>